<gene>
    <name evidence="1" type="ORF">Tco_1029875</name>
</gene>
<evidence type="ECO:0000313" key="1">
    <source>
        <dbReference type="EMBL" id="GJT70589.1"/>
    </source>
</evidence>
<protein>
    <submittedName>
        <fullName evidence="1">Uncharacterized protein</fullName>
    </submittedName>
</protein>
<accession>A0ABQ5G589</accession>
<keyword evidence="2" id="KW-1185">Reference proteome</keyword>
<evidence type="ECO:0000313" key="2">
    <source>
        <dbReference type="Proteomes" id="UP001151760"/>
    </source>
</evidence>
<comment type="caution">
    <text evidence="1">The sequence shown here is derived from an EMBL/GenBank/DDBJ whole genome shotgun (WGS) entry which is preliminary data.</text>
</comment>
<sequence>MESPINVMSRIHYNWIMRKRLEPRRKPSNPKKICNFVGRVKGLKVFVGNFTYKCDFVVLGDTTSVIDHDLCEDDYDRGYRKPSDLEDGFYRDTIKLRPEYVTRFADEGEVT</sequence>
<name>A0ABQ5G589_9ASTR</name>
<dbReference type="EMBL" id="BQNB010018090">
    <property type="protein sequence ID" value="GJT70589.1"/>
    <property type="molecule type" value="Genomic_DNA"/>
</dbReference>
<dbReference type="Proteomes" id="UP001151760">
    <property type="component" value="Unassembled WGS sequence"/>
</dbReference>
<organism evidence="1 2">
    <name type="scientific">Tanacetum coccineum</name>
    <dbReference type="NCBI Taxonomy" id="301880"/>
    <lineage>
        <taxon>Eukaryota</taxon>
        <taxon>Viridiplantae</taxon>
        <taxon>Streptophyta</taxon>
        <taxon>Embryophyta</taxon>
        <taxon>Tracheophyta</taxon>
        <taxon>Spermatophyta</taxon>
        <taxon>Magnoliopsida</taxon>
        <taxon>eudicotyledons</taxon>
        <taxon>Gunneridae</taxon>
        <taxon>Pentapetalae</taxon>
        <taxon>asterids</taxon>
        <taxon>campanulids</taxon>
        <taxon>Asterales</taxon>
        <taxon>Asteraceae</taxon>
        <taxon>Asteroideae</taxon>
        <taxon>Anthemideae</taxon>
        <taxon>Anthemidinae</taxon>
        <taxon>Tanacetum</taxon>
    </lineage>
</organism>
<proteinExistence type="predicted"/>
<reference evidence="1" key="2">
    <citation type="submission" date="2022-01" db="EMBL/GenBank/DDBJ databases">
        <authorList>
            <person name="Yamashiro T."/>
            <person name="Shiraishi A."/>
            <person name="Satake H."/>
            <person name="Nakayama K."/>
        </authorList>
    </citation>
    <scope>NUCLEOTIDE SEQUENCE</scope>
</reference>
<reference evidence="1" key="1">
    <citation type="journal article" date="2022" name="Int. J. Mol. Sci.">
        <title>Draft Genome of Tanacetum Coccineum: Genomic Comparison of Closely Related Tanacetum-Family Plants.</title>
        <authorList>
            <person name="Yamashiro T."/>
            <person name="Shiraishi A."/>
            <person name="Nakayama K."/>
            <person name="Satake H."/>
        </authorList>
    </citation>
    <scope>NUCLEOTIDE SEQUENCE</scope>
</reference>